<evidence type="ECO:0000313" key="2">
    <source>
        <dbReference type="Proteomes" id="UP000245433"/>
    </source>
</evidence>
<gene>
    <name evidence="1" type="ORF">C7384_11053</name>
</gene>
<accession>A0A2U1D5I7</accession>
<protein>
    <submittedName>
        <fullName evidence="1">Uncharacterized protein</fullName>
    </submittedName>
</protein>
<comment type="caution">
    <text evidence="1">The sequence shown here is derived from an EMBL/GenBank/DDBJ whole genome shotgun (WGS) entry which is preliminary data.</text>
</comment>
<dbReference type="AlphaFoldDB" id="A0A2U1D5I7"/>
<dbReference type="Proteomes" id="UP000245433">
    <property type="component" value="Unassembled WGS sequence"/>
</dbReference>
<keyword evidence="2" id="KW-1185">Reference proteome</keyword>
<sequence>MNEQKRRVLEVMKFDHDIFAENDSNTIVGEIIDANNRLVKFLNRFYMQRIYGNDFYQKYSAELLEYTNQIQFNRNLDRSYSNYKNNKDKKDYVSDLEVNVSEFDYKLPVVYYKKEITVFFRSAMERILRDLKSTNSPSQKQLSSALYILEQWTNLSFPNITDEYLISVFERMELVISHYQEGNDWHKTIIQYDFSHGSLESSIEIDEFIYKVYRKIANRTFIDLVLLLIDNASVENDKLKNRYRILALIWFYYREYEKIGKNPKIIEQILSKLIPDNLR</sequence>
<reference evidence="1 2" key="1">
    <citation type="submission" date="2018-04" db="EMBL/GenBank/DDBJ databases">
        <title>Genomic Encyclopedia of Type Strains, Phase IV (KMG-IV): sequencing the most valuable type-strain genomes for metagenomic binning, comparative biology and taxonomic classification.</title>
        <authorList>
            <person name="Goeker M."/>
        </authorList>
    </citation>
    <scope>NUCLEOTIDE SEQUENCE [LARGE SCALE GENOMIC DNA]</scope>
    <source>
        <strain evidence="1 2">DSM 28795</strain>
    </source>
</reference>
<name>A0A2U1D5I7_9LACO</name>
<evidence type="ECO:0000313" key="1">
    <source>
        <dbReference type="EMBL" id="PVY82859.1"/>
    </source>
</evidence>
<proteinExistence type="predicted"/>
<dbReference type="EMBL" id="QEKT01000010">
    <property type="protein sequence ID" value="PVY82859.1"/>
    <property type="molecule type" value="Genomic_DNA"/>
</dbReference>
<organism evidence="1 2">
    <name type="scientific">Convivina intestini</name>
    <dbReference type="NCBI Taxonomy" id="1505726"/>
    <lineage>
        <taxon>Bacteria</taxon>
        <taxon>Bacillati</taxon>
        <taxon>Bacillota</taxon>
        <taxon>Bacilli</taxon>
        <taxon>Lactobacillales</taxon>
        <taxon>Lactobacillaceae</taxon>
        <taxon>Convivina</taxon>
    </lineage>
</organism>